<dbReference type="GO" id="GO:0080044">
    <property type="term" value="F:quercetin 7-O-glucosyltransferase activity"/>
    <property type="evidence" value="ECO:0007669"/>
    <property type="project" value="TreeGrafter"/>
</dbReference>
<dbReference type="GO" id="GO:0080043">
    <property type="term" value="F:quercetin 3-O-glucosyltransferase activity"/>
    <property type="evidence" value="ECO:0007669"/>
    <property type="project" value="TreeGrafter"/>
</dbReference>
<name>A0AAN9PIN9_CLITE</name>
<reference evidence="4 5" key="1">
    <citation type="submission" date="2024-01" db="EMBL/GenBank/DDBJ databases">
        <title>The genomes of 5 underutilized Papilionoideae crops provide insights into root nodulation and disease resistance.</title>
        <authorList>
            <person name="Yuan L."/>
        </authorList>
    </citation>
    <scope>NUCLEOTIDE SEQUENCE [LARGE SCALE GENOMIC DNA]</scope>
    <source>
        <strain evidence="4">LY-2023</strain>
        <tissue evidence="4">Leaf</tissue>
    </source>
</reference>
<organism evidence="4 5">
    <name type="scientific">Clitoria ternatea</name>
    <name type="common">Butterfly pea</name>
    <dbReference type="NCBI Taxonomy" id="43366"/>
    <lineage>
        <taxon>Eukaryota</taxon>
        <taxon>Viridiplantae</taxon>
        <taxon>Streptophyta</taxon>
        <taxon>Embryophyta</taxon>
        <taxon>Tracheophyta</taxon>
        <taxon>Spermatophyta</taxon>
        <taxon>Magnoliopsida</taxon>
        <taxon>eudicotyledons</taxon>
        <taxon>Gunneridae</taxon>
        <taxon>Pentapetalae</taxon>
        <taxon>rosids</taxon>
        <taxon>fabids</taxon>
        <taxon>Fabales</taxon>
        <taxon>Fabaceae</taxon>
        <taxon>Papilionoideae</taxon>
        <taxon>50 kb inversion clade</taxon>
        <taxon>NPAAA clade</taxon>
        <taxon>indigoferoid/millettioid clade</taxon>
        <taxon>Phaseoleae</taxon>
        <taxon>Clitoria</taxon>
    </lineage>
</organism>
<keyword evidence="5" id="KW-1185">Reference proteome</keyword>
<protein>
    <recommendedName>
        <fullName evidence="6">Glycosyltransferase</fullName>
    </recommendedName>
</protein>
<dbReference type="PANTHER" id="PTHR11926">
    <property type="entry name" value="GLUCOSYL/GLUCURONOSYL TRANSFERASES"/>
    <property type="match status" value="1"/>
</dbReference>
<comment type="caution">
    <text evidence="4">The sequence shown here is derived from an EMBL/GenBank/DDBJ whole genome shotgun (WGS) entry which is preliminary data.</text>
</comment>
<gene>
    <name evidence="4" type="ORF">RJT34_10624</name>
</gene>
<evidence type="ECO:0000313" key="4">
    <source>
        <dbReference type="EMBL" id="KAK7299796.1"/>
    </source>
</evidence>
<evidence type="ECO:0008006" key="6">
    <source>
        <dbReference type="Google" id="ProtNLM"/>
    </source>
</evidence>
<sequence length="464" mass="52854">MKQLKKGKIILIPYPAQGHVSPMQKLALAFVRLGFEAVIVVPQYIHRQIMIKNDDDDDNEIKWVGLEDGLGQNVEEKSPDFFGIESAMENRMPSELEEVVDGDVACMVVDLLASWAIEVGQRCGIPIAGFWPAMFASYRLIAAIPHLLRRRIISDTGLPEEEEEEGKIWLEPIISTEDLPWLIGTVAARKGRFKFWKRTMERCTTLKWVLVNSFPGETKLIDDDDDDDDDEFSSNINSESHDPRVLPIGPMNELTKSVSFWEEDLSCLKWLSTQKPNSVVYISFGSWVSPIGEPKLKTLALALEALERPFIWVLRSTWRQGLPVGFLERVVKEGIGRVVSWAPQTQILQHDSVACYVTHCGWNSILEALEFQKKLLCYPVAGDQFVNCAYVVQIWRVGLKLNGLGLKDVEEGVSRVMEDKEMSNRLRKLHERIMGHNKRVPFMLKTFLQDLTNNKPSFTIPEKD</sequence>
<proteinExistence type="inferred from homology"/>
<feature type="region of interest" description="Disordered" evidence="3">
    <location>
        <begin position="221"/>
        <end position="242"/>
    </location>
</feature>
<accession>A0AAN9PIN9</accession>
<comment type="similarity">
    <text evidence="1">Belongs to the UDP-glycosyltransferase family.</text>
</comment>
<feature type="compositionally biased region" description="Acidic residues" evidence="3">
    <location>
        <begin position="222"/>
        <end position="232"/>
    </location>
</feature>
<dbReference type="CDD" id="cd03784">
    <property type="entry name" value="GT1_Gtf-like"/>
    <property type="match status" value="1"/>
</dbReference>
<evidence type="ECO:0000313" key="5">
    <source>
        <dbReference type="Proteomes" id="UP001359559"/>
    </source>
</evidence>
<dbReference type="Proteomes" id="UP001359559">
    <property type="component" value="Unassembled WGS sequence"/>
</dbReference>
<dbReference type="AlphaFoldDB" id="A0AAN9PIN9"/>
<dbReference type="Pfam" id="PF00201">
    <property type="entry name" value="UDPGT"/>
    <property type="match status" value="1"/>
</dbReference>
<evidence type="ECO:0000256" key="3">
    <source>
        <dbReference type="SAM" id="MobiDB-lite"/>
    </source>
</evidence>
<evidence type="ECO:0000256" key="1">
    <source>
        <dbReference type="ARBA" id="ARBA00009995"/>
    </source>
</evidence>
<dbReference type="EMBL" id="JAYKXN010000003">
    <property type="protein sequence ID" value="KAK7299796.1"/>
    <property type="molecule type" value="Genomic_DNA"/>
</dbReference>
<dbReference type="PANTHER" id="PTHR11926:SF1402">
    <property type="entry name" value="GLYCOSYLTRANSFERASE"/>
    <property type="match status" value="1"/>
</dbReference>
<dbReference type="InterPro" id="IPR002213">
    <property type="entry name" value="UDP_glucos_trans"/>
</dbReference>
<dbReference type="FunFam" id="3.40.50.2000:FF:000122">
    <property type="entry name" value="Glycosyltransferase"/>
    <property type="match status" value="1"/>
</dbReference>
<dbReference type="SUPFAM" id="SSF53756">
    <property type="entry name" value="UDP-Glycosyltransferase/glycogen phosphorylase"/>
    <property type="match status" value="1"/>
</dbReference>
<keyword evidence="2" id="KW-0808">Transferase</keyword>
<evidence type="ECO:0000256" key="2">
    <source>
        <dbReference type="ARBA" id="ARBA00022679"/>
    </source>
</evidence>
<dbReference type="Gene3D" id="3.40.50.2000">
    <property type="entry name" value="Glycogen Phosphorylase B"/>
    <property type="match status" value="2"/>
</dbReference>